<dbReference type="EMBL" id="VBAO01000448">
    <property type="protein sequence ID" value="TMI77587.1"/>
    <property type="molecule type" value="Genomic_DNA"/>
</dbReference>
<gene>
    <name evidence="1" type="primary">paaA</name>
    <name evidence="1" type="ORF">E6H04_13910</name>
</gene>
<evidence type="ECO:0000313" key="1">
    <source>
        <dbReference type="EMBL" id="TMI77587.1"/>
    </source>
</evidence>
<accession>A0A537J236</accession>
<dbReference type="SUPFAM" id="SSF47240">
    <property type="entry name" value="Ferritin-like"/>
    <property type="match status" value="1"/>
</dbReference>
<dbReference type="GO" id="GO:0005829">
    <property type="term" value="C:cytosol"/>
    <property type="evidence" value="ECO:0007669"/>
    <property type="project" value="TreeGrafter"/>
</dbReference>
<feature type="non-terminal residue" evidence="1">
    <location>
        <position position="149"/>
    </location>
</feature>
<reference evidence="1 2" key="1">
    <citation type="journal article" date="2019" name="Nat. Microbiol.">
        <title>Mediterranean grassland soil C-N compound turnover is dependent on rainfall and depth, and is mediated by genomically divergent microorganisms.</title>
        <authorList>
            <person name="Diamond S."/>
            <person name="Andeer P.F."/>
            <person name="Li Z."/>
            <person name="Crits-Christoph A."/>
            <person name="Burstein D."/>
            <person name="Anantharaman K."/>
            <person name="Lane K.R."/>
            <person name="Thomas B.C."/>
            <person name="Pan C."/>
            <person name="Northen T.R."/>
            <person name="Banfield J.F."/>
        </authorList>
    </citation>
    <scope>NUCLEOTIDE SEQUENCE [LARGE SCALE GENOMIC DNA]</scope>
    <source>
        <strain evidence="1">NP_7</strain>
    </source>
</reference>
<dbReference type="InterPro" id="IPR052703">
    <property type="entry name" value="Aromatic_CoA_ox/epox"/>
</dbReference>
<dbReference type="AlphaFoldDB" id="A0A537J236"/>
<dbReference type="Gene3D" id="1.20.1260.10">
    <property type="match status" value="1"/>
</dbReference>
<dbReference type="InterPro" id="IPR007814">
    <property type="entry name" value="PaaA_PaaC"/>
</dbReference>
<protein>
    <submittedName>
        <fullName evidence="1">1,2-phenylacetyl-CoA epoxidase subunit A</fullName>
    </submittedName>
</protein>
<dbReference type="InterPro" id="IPR009078">
    <property type="entry name" value="Ferritin-like_SF"/>
</dbReference>
<dbReference type="PANTHER" id="PTHR30458:SF2">
    <property type="entry name" value="1,2-PHENYLACETYL-COA EPOXIDASE, SUBUNIT A"/>
    <property type="match status" value="1"/>
</dbReference>
<dbReference type="Pfam" id="PF05138">
    <property type="entry name" value="PaaA_PaaC"/>
    <property type="match status" value="1"/>
</dbReference>
<dbReference type="PANTHER" id="PTHR30458">
    <property type="entry name" value="PHENYLACETIC ACID DEGRADATION PROTEIN PAA"/>
    <property type="match status" value="1"/>
</dbReference>
<dbReference type="GO" id="GO:0010124">
    <property type="term" value="P:phenylacetate catabolic process"/>
    <property type="evidence" value="ECO:0007669"/>
    <property type="project" value="InterPro"/>
</dbReference>
<organism evidence="1 2">
    <name type="scientific">Candidatus Segetimicrobium genomatis</name>
    <dbReference type="NCBI Taxonomy" id="2569760"/>
    <lineage>
        <taxon>Bacteria</taxon>
        <taxon>Bacillati</taxon>
        <taxon>Candidatus Sysuimicrobiota</taxon>
        <taxon>Candidatus Sysuimicrobiia</taxon>
        <taxon>Candidatus Sysuimicrobiales</taxon>
        <taxon>Candidatus Segetimicrobiaceae</taxon>
        <taxon>Candidatus Segetimicrobium</taxon>
    </lineage>
</organism>
<comment type="caution">
    <text evidence="1">The sequence shown here is derived from an EMBL/GenBank/DDBJ whole genome shotgun (WGS) entry which is preliminary data.</text>
</comment>
<proteinExistence type="predicted"/>
<sequence>MDQAQRPQEPQDDPEQLARFEQRIQSGDQIEAGEWMPEAYRFEAVRLIQMHANSEIMGALPEREWIPRAPTLARKLALTAKVQDEVGHAMLLYRVAETLGRSREEMFAELVEGRARFHNVFHYPADTWADVAIIQVFVDGAAMQTQGAL</sequence>
<evidence type="ECO:0000313" key="2">
    <source>
        <dbReference type="Proteomes" id="UP000320048"/>
    </source>
</evidence>
<name>A0A537J236_9BACT</name>
<dbReference type="InterPro" id="IPR012347">
    <property type="entry name" value="Ferritin-like"/>
</dbReference>
<dbReference type="Proteomes" id="UP000320048">
    <property type="component" value="Unassembled WGS sequence"/>
</dbReference>